<gene>
    <name evidence="1" type="ORF">LCGC14_1803220</name>
</gene>
<comment type="caution">
    <text evidence="1">The sequence shown here is derived from an EMBL/GenBank/DDBJ whole genome shotgun (WGS) entry which is preliminary data.</text>
</comment>
<dbReference type="EMBL" id="LAZR01017406">
    <property type="protein sequence ID" value="KKM00563.1"/>
    <property type="molecule type" value="Genomic_DNA"/>
</dbReference>
<organism evidence="1">
    <name type="scientific">marine sediment metagenome</name>
    <dbReference type="NCBI Taxonomy" id="412755"/>
    <lineage>
        <taxon>unclassified sequences</taxon>
        <taxon>metagenomes</taxon>
        <taxon>ecological metagenomes</taxon>
    </lineage>
</organism>
<accession>A0A0F9JNL6</accession>
<reference evidence="1" key="1">
    <citation type="journal article" date="2015" name="Nature">
        <title>Complex archaea that bridge the gap between prokaryotes and eukaryotes.</title>
        <authorList>
            <person name="Spang A."/>
            <person name="Saw J.H."/>
            <person name="Jorgensen S.L."/>
            <person name="Zaremba-Niedzwiedzka K."/>
            <person name="Martijn J."/>
            <person name="Lind A.E."/>
            <person name="van Eijk R."/>
            <person name="Schleper C."/>
            <person name="Guy L."/>
            <person name="Ettema T.J."/>
        </authorList>
    </citation>
    <scope>NUCLEOTIDE SEQUENCE</scope>
</reference>
<feature type="non-terminal residue" evidence="1">
    <location>
        <position position="20"/>
    </location>
</feature>
<evidence type="ECO:0000313" key="1">
    <source>
        <dbReference type="EMBL" id="KKM00563.1"/>
    </source>
</evidence>
<sequence length="20" mass="2225">MPLSCLLISIGYFKEGLLVK</sequence>
<proteinExistence type="predicted"/>
<protein>
    <submittedName>
        <fullName evidence="1">Uncharacterized protein</fullName>
    </submittedName>
</protein>
<dbReference type="AlphaFoldDB" id="A0A0F9JNL6"/>
<name>A0A0F9JNL6_9ZZZZ</name>